<evidence type="ECO:0000256" key="6">
    <source>
        <dbReference type="ARBA" id="ARBA00022842"/>
    </source>
</evidence>
<evidence type="ECO:0000313" key="13">
    <source>
        <dbReference type="Proteomes" id="UP001249851"/>
    </source>
</evidence>
<keyword evidence="6 10" id="KW-0460">Magnesium</keyword>
<dbReference type="GO" id="GO:0046872">
    <property type="term" value="F:metal ion binding"/>
    <property type="evidence" value="ECO:0007669"/>
    <property type="project" value="UniProtKB-UniRule"/>
</dbReference>
<evidence type="ECO:0000256" key="3">
    <source>
        <dbReference type="ARBA" id="ARBA00006702"/>
    </source>
</evidence>
<evidence type="ECO:0000313" key="12">
    <source>
        <dbReference type="EMBL" id="KAK2574172.1"/>
    </source>
</evidence>
<evidence type="ECO:0000256" key="2">
    <source>
        <dbReference type="ARBA" id="ARBA00001946"/>
    </source>
</evidence>
<evidence type="ECO:0000256" key="5">
    <source>
        <dbReference type="ARBA" id="ARBA00022801"/>
    </source>
</evidence>
<dbReference type="GO" id="GO:0005739">
    <property type="term" value="C:mitochondrion"/>
    <property type="evidence" value="ECO:0007669"/>
    <property type="project" value="TreeGrafter"/>
</dbReference>
<comment type="catalytic activity">
    <reaction evidence="10">
        <text>O-phospho-L-seryl-[protein] + H2O = L-seryl-[protein] + phosphate</text>
        <dbReference type="Rhea" id="RHEA:20629"/>
        <dbReference type="Rhea" id="RHEA-COMP:9863"/>
        <dbReference type="Rhea" id="RHEA-COMP:11604"/>
        <dbReference type="ChEBI" id="CHEBI:15377"/>
        <dbReference type="ChEBI" id="CHEBI:29999"/>
        <dbReference type="ChEBI" id="CHEBI:43474"/>
        <dbReference type="ChEBI" id="CHEBI:83421"/>
        <dbReference type="EC" id="3.1.3.16"/>
    </reaction>
</comment>
<reference evidence="12" key="2">
    <citation type="journal article" date="2023" name="Science">
        <title>Genomic signatures of disease resistance in endangered staghorn corals.</title>
        <authorList>
            <person name="Vollmer S.V."/>
            <person name="Selwyn J.D."/>
            <person name="Despard B.A."/>
            <person name="Roesel C.L."/>
        </authorList>
    </citation>
    <scope>NUCLEOTIDE SEQUENCE</scope>
    <source>
        <strain evidence="12">K2</strain>
    </source>
</reference>
<comment type="catalytic activity">
    <reaction evidence="9 10">
        <text>O-phospho-L-threonyl-[protein] + H2O = L-threonyl-[protein] + phosphate</text>
        <dbReference type="Rhea" id="RHEA:47004"/>
        <dbReference type="Rhea" id="RHEA-COMP:11060"/>
        <dbReference type="Rhea" id="RHEA-COMP:11605"/>
        <dbReference type="ChEBI" id="CHEBI:15377"/>
        <dbReference type="ChEBI" id="CHEBI:30013"/>
        <dbReference type="ChEBI" id="CHEBI:43474"/>
        <dbReference type="ChEBI" id="CHEBI:61977"/>
        <dbReference type="EC" id="3.1.3.16"/>
    </reaction>
</comment>
<dbReference type="Pfam" id="PF13672">
    <property type="entry name" value="PP2C_2"/>
    <property type="match status" value="1"/>
</dbReference>
<dbReference type="CDD" id="cd00143">
    <property type="entry name" value="PP2Cc"/>
    <property type="match status" value="1"/>
</dbReference>
<comment type="similarity">
    <text evidence="3 10">Belongs to the PP2C family.</text>
</comment>
<evidence type="ECO:0000256" key="9">
    <source>
        <dbReference type="ARBA" id="ARBA00048336"/>
    </source>
</evidence>
<dbReference type="SUPFAM" id="SSF81606">
    <property type="entry name" value="PP2C-like"/>
    <property type="match status" value="1"/>
</dbReference>
<dbReference type="InterPro" id="IPR036457">
    <property type="entry name" value="PPM-type-like_dom_sf"/>
</dbReference>
<dbReference type="PANTHER" id="PTHR12320">
    <property type="entry name" value="PROTEIN PHOSPHATASE 2C"/>
    <property type="match status" value="1"/>
</dbReference>
<comment type="cofactor">
    <cofactor evidence="1 10">
        <name>Mn(2+)</name>
        <dbReference type="ChEBI" id="CHEBI:29035"/>
    </cofactor>
</comment>
<name>A0AAD9VHM5_ACRCE</name>
<keyword evidence="4 10" id="KW-0479">Metal-binding</keyword>
<dbReference type="EC" id="3.1.3.16" evidence="10"/>
<reference evidence="12" key="1">
    <citation type="journal article" date="2023" name="G3 (Bethesda)">
        <title>Whole genome assembly and annotation of the endangered Caribbean coral Acropora cervicornis.</title>
        <authorList>
            <person name="Selwyn J.D."/>
            <person name="Vollmer S.V."/>
        </authorList>
    </citation>
    <scope>NUCLEOTIDE SEQUENCE</scope>
    <source>
        <strain evidence="12">K2</strain>
    </source>
</reference>
<feature type="domain" description="PPM-type phosphatase" evidence="11">
    <location>
        <begin position="42"/>
        <end position="297"/>
    </location>
</feature>
<comment type="cofactor">
    <cofactor evidence="2 10">
        <name>Mg(2+)</name>
        <dbReference type="ChEBI" id="CHEBI:18420"/>
    </cofactor>
</comment>
<evidence type="ECO:0000256" key="7">
    <source>
        <dbReference type="ARBA" id="ARBA00022912"/>
    </source>
</evidence>
<evidence type="ECO:0000256" key="4">
    <source>
        <dbReference type="ARBA" id="ARBA00022723"/>
    </source>
</evidence>
<comment type="caution">
    <text evidence="12">The sequence shown here is derived from an EMBL/GenBank/DDBJ whole genome shotgun (WGS) entry which is preliminary data.</text>
</comment>
<evidence type="ECO:0000256" key="1">
    <source>
        <dbReference type="ARBA" id="ARBA00001936"/>
    </source>
</evidence>
<protein>
    <recommendedName>
        <fullName evidence="10">Protein phosphatase</fullName>
        <ecNumber evidence="10">3.1.3.16</ecNumber>
    </recommendedName>
</protein>
<dbReference type="AlphaFoldDB" id="A0AAD9VHM5"/>
<evidence type="ECO:0000256" key="8">
    <source>
        <dbReference type="ARBA" id="ARBA00023211"/>
    </source>
</evidence>
<dbReference type="InterPro" id="IPR039123">
    <property type="entry name" value="PPTC7"/>
</dbReference>
<sequence>MAFQTAVVYGRLLASHARQFVAPLLIKETCPSKLHLISACCGFSKDFQPAKSKFVFGEDAYFVAGTKHSDVLGVADGVGGWRQYGIDSSLFSSALMESCKRFVLEGGLESSSPINIVKAGFQDLTEHKEPLFGSSTACIMVLDKKSQMLHSSNLGDSGFLVIRKGSIVHQSSEQQHYFNTPYQLAIPPPGQAGAVIQDSLDEAESTSFSVELGDLIVLATDGLFDNVSTEQILNELSQLEDHSSESIQHVTDSLANLARAHSFDPTFSSPFSKQARCEGFNIIGGKPDDITVLIAVVSEMGDDSDT</sequence>
<keyword evidence="5 10" id="KW-0378">Hydrolase</keyword>
<dbReference type="Gene3D" id="3.60.40.10">
    <property type="entry name" value="PPM-type phosphatase domain"/>
    <property type="match status" value="1"/>
</dbReference>
<dbReference type="Proteomes" id="UP001249851">
    <property type="component" value="Unassembled WGS sequence"/>
</dbReference>
<accession>A0AAD9VHM5</accession>
<dbReference type="PANTHER" id="PTHR12320:SF1">
    <property type="entry name" value="PROTEIN PHOSPHATASE PTC7 HOMOLOG"/>
    <property type="match status" value="1"/>
</dbReference>
<dbReference type="PROSITE" id="PS51746">
    <property type="entry name" value="PPM_2"/>
    <property type="match status" value="1"/>
</dbReference>
<dbReference type="FunFam" id="3.60.40.10:FF:000009">
    <property type="entry name" value="Blast:Protein phosphatase PTC7 homolog"/>
    <property type="match status" value="1"/>
</dbReference>
<dbReference type="SMART" id="SM00332">
    <property type="entry name" value="PP2Cc"/>
    <property type="match status" value="1"/>
</dbReference>
<proteinExistence type="inferred from homology"/>
<dbReference type="GO" id="GO:0004722">
    <property type="term" value="F:protein serine/threonine phosphatase activity"/>
    <property type="evidence" value="ECO:0007669"/>
    <property type="project" value="UniProtKB-EC"/>
</dbReference>
<evidence type="ECO:0000256" key="10">
    <source>
        <dbReference type="RuleBase" id="RU366020"/>
    </source>
</evidence>
<keyword evidence="13" id="KW-1185">Reference proteome</keyword>
<gene>
    <name evidence="12" type="ORF">P5673_000307</name>
</gene>
<dbReference type="EMBL" id="JARQWQ010000001">
    <property type="protein sequence ID" value="KAK2574172.1"/>
    <property type="molecule type" value="Genomic_DNA"/>
</dbReference>
<keyword evidence="7 10" id="KW-0904">Protein phosphatase</keyword>
<evidence type="ECO:0000259" key="11">
    <source>
        <dbReference type="PROSITE" id="PS51746"/>
    </source>
</evidence>
<dbReference type="SMART" id="SM00331">
    <property type="entry name" value="PP2C_SIG"/>
    <property type="match status" value="1"/>
</dbReference>
<dbReference type="InterPro" id="IPR001932">
    <property type="entry name" value="PPM-type_phosphatase-like_dom"/>
</dbReference>
<keyword evidence="8 10" id="KW-0464">Manganese</keyword>
<organism evidence="12 13">
    <name type="scientific">Acropora cervicornis</name>
    <name type="common">Staghorn coral</name>
    <dbReference type="NCBI Taxonomy" id="6130"/>
    <lineage>
        <taxon>Eukaryota</taxon>
        <taxon>Metazoa</taxon>
        <taxon>Cnidaria</taxon>
        <taxon>Anthozoa</taxon>
        <taxon>Hexacorallia</taxon>
        <taxon>Scleractinia</taxon>
        <taxon>Astrocoeniina</taxon>
        <taxon>Acroporidae</taxon>
        <taxon>Acropora</taxon>
    </lineage>
</organism>